<evidence type="ECO:0000313" key="1">
    <source>
        <dbReference type="EMBL" id="QXI17211.1"/>
    </source>
</evidence>
<keyword evidence="2" id="KW-1185">Reference proteome</keyword>
<protein>
    <submittedName>
        <fullName evidence="1">Uncharacterized protein</fullName>
    </submittedName>
</protein>
<dbReference type="RefSeq" id="WP_186546783.1">
    <property type="nucleotide sequence ID" value="NZ_CP077091.1"/>
</dbReference>
<accession>A0A9E6TG11</accession>
<dbReference type="KEGG" id="phv:HU739_025560"/>
<proteinExistence type="predicted"/>
<dbReference type="EMBL" id="CP077091">
    <property type="protein sequence ID" value="QXI17211.1"/>
    <property type="molecule type" value="Genomic_DNA"/>
</dbReference>
<reference evidence="1 2" key="2">
    <citation type="journal article" date="2021" name="Microorganisms">
        <title>The Ever-Expanding Pseudomonas Genus: Description of 43 New Species and Partition of the Pseudomonas putida Group.</title>
        <authorList>
            <person name="Girard L."/>
            <person name="Lood C."/>
            <person name="Hofte M."/>
            <person name="Vandamme P."/>
            <person name="Rokni-Zadeh H."/>
            <person name="van Noort V."/>
            <person name="Lavigne R."/>
            <person name="De Mot R."/>
        </authorList>
    </citation>
    <scope>NUCLEOTIDE SEQUENCE [LARGE SCALE GENOMIC DNA]</scope>
    <source>
        <strain evidence="1 2">SWRI65</strain>
    </source>
</reference>
<reference evidence="1 2" key="1">
    <citation type="journal article" date="2020" name="Microorganisms">
        <title>Reliable Identification of Environmental Pseudomonas Isolates Using the rpoD Gene.</title>
        <authorList>
            <consortium name="The Broad Institute Genome Sequencing Platform"/>
            <person name="Girard L."/>
            <person name="Lood C."/>
            <person name="Rokni-Zadeh H."/>
            <person name="van Noort V."/>
            <person name="Lavigne R."/>
            <person name="De Mot R."/>
        </authorList>
    </citation>
    <scope>NUCLEOTIDE SEQUENCE [LARGE SCALE GENOMIC DNA]</scope>
    <source>
        <strain evidence="1 2">SWRI65</strain>
    </source>
</reference>
<dbReference type="AlphaFoldDB" id="A0A9E6TG11"/>
<sequence length="76" mass="8288">MTVYEDEWGFWDDIAGKYIFKHAGSDHNVDHVIEAAATYADAMVLARRQRKAAKIPANDIPRVTATAASLSAVVVA</sequence>
<organism evidence="1 2">
    <name type="scientific">Pseudomonas hamedanensis</name>
    <dbReference type="NCBI Taxonomy" id="2745504"/>
    <lineage>
        <taxon>Bacteria</taxon>
        <taxon>Pseudomonadati</taxon>
        <taxon>Pseudomonadota</taxon>
        <taxon>Gammaproteobacteria</taxon>
        <taxon>Pseudomonadales</taxon>
        <taxon>Pseudomonadaceae</taxon>
        <taxon>Pseudomonas</taxon>
    </lineage>
</organism>
<name>A0A9E6TG11_9PSED</name>
<gene>
    <name evidence="1" type="ORF">HU739_025560</name>
</gene>
<evidence type="ECO:0000313" key="2">
    <source>
        <dbReference type="Proteomes" id="UP000631521"/>
    </source>
</evidence>
<dbReference type="Proteomes" id="UP000631521">
    <property type="component" value="Chromosome"/>
</dbReference>